<proteinExistence type="inferred from homology"/>
<dbReference type="Pfam" id="PF13537">
    <property type="entry name" value="GATase_7"/>
    <property type="match status" value="1"/>
</dbReference>
<evidence type="ECO:0000313" key="11">
    <source>
        <dbReference type="Proteomes" id="UP001362999"/>
    </source>
</evidence>
<evidence type="ECO:0000256" key="1">
    <source>
        <dbReference type="ARBA" id="ARBA00005752"/>
    </source>
</evidence>
<dbReference type="InterPro" id="IPR006426">
    <property type="entry name" value="Asn_synth_AEB"/>
</dbReference>
<dbReference type="AlphaFoldDB" id="A0AAW0A6H0"/>
<dbReference type="GO" id="GO:0005829">
    <property type="term" value="C:cytosol"/>
    <property type="evidence" value="ECO:0007669"/>
    <property type="project" value="TreeGrafter"/>
</dbReference>
<evidence type="ECO:0000256" key="8">
    <source>
        <dbReference type="PIRSR" id="PIRSR001589-3"/>
    </source>
</evidence>
<dbReference type="InterPro" id="IPR014729">
    <property type="entry name" value="Rossmann-like_a/b/a_fold"/>
</dbReference>
<evidence type="ECO:0000313" key="10">
    <source>
        <dbReference type="EMBL" id="KAK7001492.1"/>
    </source>
</evidence>
<dbReference type="Proteomes" id="UP001362999">
    <property type="component" value="Unassembled WGS sequence"/>
</dbReference>
<feature type="domain" description="Glutamine amidotransferase type-2" evidence="9">
    <location>
        <begin position="2"/>
        <end position="215"/>
    </location>
</feature>
<feature type="binding site" evidence="7">
    <location>
        <position position="106"/>
    </location>
    <ligand>
        <name>L-glutamine</name>
        <dbReference type="ChEBI" id="CHEBI:58359"/>
    </ligand>
</feature>
<dbReference type="PROSITE" id="PS51278">
    <property type="entry name" value="GATASE_TYPE_2"/>
    <property type="match status" value="1"/>
</dbReference>
<sequence length="680" mass="75595">MCGLISAFYPDGVEPPPAETLQQNIDASLEIIKYRGPDSRGIYVSPDGRVGLGHVRLSIIDLETGQQPLSDEENSIHCVVTGEIYDHDRIRAEMVAQGYKFQTKSDSELVVQLYKRDGFNLMTHLRGEFAFVLYDVKRKLQFVARDRFGIKPLYYTVSNGCILFGSEIKTFMPLGWQAEWDIDSIVHQGDFGDERTVFKGVKKLAAGYYAVCRASGDLETRPYWDLSYSSATATPSESVETMISNVRDLLVNAVRLRLRSDVPWAVYLSGGIDSSSVAGIATKLLREKDPNAKLTTFTLAYVGKDPATDESPLAERTANFIGAELIKVEATEAKLVGFLEDAMYHCEHVTNTFHGAGKLLLSKAVRDAGFKVALSGEGSDEVFAGYPWFPLDYLRSPDPVAAQLGIPLPTDAERKTLSEEYQANTRMPQFMDVQLHTGNKNLLDIGAHRTLEAIWSFAGGAKMFKKEVIERVGTPDVARCIAEGVDYKVRENSVTGKWHALHVSLYTTAKTLMGRTILNIAGDRADMAHAIESRPAFLDHHLVDYVNSLPASLKIRPIQNPSDKSWTMVEKWILRQAVQPFITEEIFLRKKVPFNPPPANKPEGSDLVPLQAHLKARLTKESVERVGFLDWPSVKEVLDGYTTAATFPGKGAIDARARVLMSVLSYVVFQEKFGVPTYKV</sequence>
<dbReference type="Gene3D" id="3.40.50.620">
    <property type="entry name" value="HUPs"/>
    <property type="match status" value="1"/>
</dbReference>
<dbReference type="InterPro" id="IPR017932">
    <property type="entry name" value="GATase_2_dom"/>
</dbReference>
<feature type="binding site" evidence="7">
    <location>
        <begin position="375"/>
        <end position="376"/>
    </location>
    <ligand>
        <name>ATP</name>
        <dbReference type="ChEBI" id="CHEBI:30616"/>
    </ligand>
</feature>
<feature type="active site" description="For GATase activity" evidence="6">
    <location>
        <position position="2"/>
    </location>
</feature>
<dbReference type="GO" id="GO:0006529">
    <property type="term" value="P:asparagine biosynthetic process"/>
    <property type="evidence" value="ECO:0007669"/>
    <property type="project" value="UniProtKB-KW"/>
</dbReference>
<reference evidence="10 11" key="1">
    <citation type="journal article" date="2024" name="J Genomics">
        <title>Draft genome sequencing and assembly of Favolaschia claudopus CIRM-BRFM 2984 isolated from oak limbs.</title>
        <authorList>
            <person name="Navarro D."/>
            <person name="Drula E."/>
            <person name="Chaduli D."/>
            <person name="Cazenave R."/>
            <person name="Ahrendt S."/>
            <person name="Wang J."/>
            <person name="Lipzen A."/>
            <person name="Daum C."/>
            <person name="Barry K."/>
            <person name="Grigoriev I.V."/>
            <person name="Favel A."/>
            <person name="Rosso M.N."/>
            <person name="Martin F."/>
        </authorList>
    </citation>
    <scope>NUCLEOTIDE SEQUENCE [LARGE SCALE GENOMIC DNA]</scope>
    <source>
        <strain evidence="10 11">CIRM-BRFM 2984</strain>
    </source>
</reference>
<dbReference type="InterPro" id="IPR033738">
    <property type="entry name" value="AsnB_N"/>
</dbReference>
<evidence type="ECO:0000256" key="2">
    <source>
        <dbReference type="ARBA" id="ARBA00022741"/>
    </source>
</evidence>
<evidence type="ECO:0000256" key="3">
    <source>
        <dbReference type="ARBA" id="ARBA00022840"/>
    </source>
</evidence>
<dbReference type="Gene3D" id="3.60.20.10">
    <property type="entry name" value="Glutamine Phosphoribosylpyrophosphate, subunit 1, domain 1"/>
    <property type="match status" value="1"/>
</dbReference>
<keyword evidence="4 6" id="KW-0315">Glutamine amidotransferase</keyword>
<dbReference type="SUPFAM" id="SSF56235">
    <property type="entry name" value="N-terminal nucleophile aminohydrolases (Ntn hydrolases)"/>
    <property type="match status" value="1"/>
</dbReference>
<evidence type="ECO:0000256" key="6">
    <source>
        <dbReference type="PIRSR" id="PIRSR001589-1"/>
    </source>
</evidence>
<gene>
    <name evidence="10" type="ORF">R3P38DRAFT_3049407</name>
</gene>
<dbReference type="PIRSF" id="PIRSF001589">
    <property type="entry name" value="Asn_synthetase_glu-h"/>
    <property type="match status" value="1"/>
</dbReference>
<dbReference type="PANTHER" id="PTHR43284">
    <property type="entry name" value="ASPARAGINE SYNTHETASE (GLUTAMINE-HYDROLYZING)"/>
    <property type="match status" value="1"/>
</dbReference>
<organism evidence="10 11">
    <name type="scientific">Favolaschia claudopus</name>
    <dbReference type="NCBI Taxonomy" id="2862362"/>
    <lineage>
        <taxon>Eukaryota</taxon>
        <taxon>Fungi</taxon>
        <taxon>Dikarya</taxon>
        <taxon>Basidiomycota</taxon>
        <taxon>Agaricomycotina</taxon>
        <taxon>Agaricomycetes</taxon>
        <taxon>Agaricomycetidae</taxon>
        <taxon>Agaricales</taxon>
        <taxon>Marasmiineae</taxon>
        <taxon>Mycenaceae</taxon>
        <taxon>Favolaschia</taxon>
    </lineage>
</organism>
<feature type="site" description="Important for beta-aspartyl-AMP intermediate formation" evidence="8">
    <location>
        <position position="377"/>
    </location>
</feature>
<evidence type="ECO:0000256" key="4">
    <source>
        <dbReference type="ARBA" id="ARBA00022962"/>
    </source>
</evidence>
<dbReference type="CDD" id="cd01991">
    <property type="entry name" value="Asn_synthase_B_C"/>
    <property type="match status" value="1"/>
</dbReference>
<keyword evidence="6" id="KW-0061">Asparagine biosynthesis</keyword>
<dbReference type="NCBIfam" id="TIGR01536">
    <property type="entry name" value="asn_synth_AEB"/>
    <property type="match status" value="1"/>
</dbReference>
<evidence type="ECO:0000256" key="5">
    <source>
        <dbReference type="PIRNR" id="PIRNR001589"/>
    </source>
</evidence>
<dbReference type="Pfam" id="PF00733">
    <property type="entry name" value="Asn_synthase"/>
    <property type="match status" value="1"/>
</dbReference>
<dbReference type="InterPro" id="IPR051786">
    <property type="entry name" value="ASN_synthetase/amidase"/>
</dbReference>
<dbReference type="EMBL" id="JAWWNJ010000083">
    <property type="protein sequence ID" value="KAK7001492.1"/>
    <property type="molecule type" value="Genomic_DNA"/>
</dbReference>
<keyword evidence="6" id="KW-0028">Amino-acid biosynthesis</keyword>
<feature type="binding site" evidence="7">
    <location>
        <position position="302"/>
    </location>
    <ligand>
        <name>ATP</name>
        <dbReference type="ChEBI" id="CHEBI:30616"/>
    </ligand>
</feature>
<keyword evidence="2 5" id="KW-0547">Nucleotide-binding</keyword>
<evidence type="ECO:0000256" key="7">
    <source>
        <dbReference type="PIRSR" id="PIRSR001589-2"/>
    </source>
</evidence>
<comment type="similarity">
    <text evidence="1">Belongs to the asparagine synthetase family.</text>
</comment>
<keyword evidence="3 5" id="KW-0067">ATP-binding</keyword>
<comment type="caution">
    <text evidence="10">The sequence shown here is derived from an EMBL/GenBank/DDBJ whole genome shotgun (WGS) entry which is preliminary data.</text>
</comment>
<dbReference type="SUPFAM" id="SSF52402">
    <property type="entry name" value="Adenine nucleotide alpha hydrolases-like"/>
    <property type="match status" value="1"/>
</dbReference>
<dbReference type="InterPro" id="IPR029055">
    <property type="entry name" value="Ntn_hydrolases_N"/>
</dbReference>
<protein>
    <submittedName>
        <fullName evidence="10">Asparagine synthetase domain-containing protein</fullName>
    </submittedName>
</protein>
<dbReference type="CDD" id="cd00712">
    <property type="entry name" value="AsnB"/>
    <property type="match status" value="1"/>
</dbReference>
<name>A0AAW0A6H0_9AGAR</name>
<dbReference type="PANTHER" id="PTHR43284:SF1">
    <property type="entry name" value="ASPARAGINE SYNTHETASE"/>
    <property type="match status" value="1"/>
</dbReference>
<accession>A0AAW0A6H0</accession>
<dbReference type="GO" id="GO:0004066">
    <property type="term" value="F:asparagine synthase (glutamine-hydrolyzing) activity"/>
    <property type="evidence" value="ECO:0007669"/>
    <property type="project" value="InterPro"/>
</dbReference>
<evidence type="ECO:0000259" key="9">
    <source>
        <dbReference type="PROSITE" id="PS51278"/>
    </source>
</evidence>
<keyword evidence="11" id="KW-1185">Reference proteome</keyword>
<dbReference type="GO" id="GO:0005524">
    <property type="term" value="F:ATP binding"/>
    <property type="evidence" value="ECO:0007669"/>
    <property type="project" value="UniProtKB-KW"/>
</dbReference>
<dbReference type="InterPro" id="IPR001962">
    <property type="entry name" value="Asn_synthase"/>
</dbReference>